<reference evidence="2 3" key="1">
    <citation type="submission" date="2017-02" db="EMBL/GenBank/DDBJ databases">
        <authorList>
            <person name="Peterson S.W."/>
        </authorList>
    </citation>
    <scope>NUCLEOTIDE SEQUENCE [LARGE SCALE GENOMIC DNA]</scope>
    <source>
        <strain evidence="2">159469</strain>
    </source>
</reference>
<dbReference type="AlphaFoldDB" id="A0A252CAN0"/>
<dbReference type="Pfam" id="PF12666">
    <property type="entry name" value="PrgI"/>
    <property type="match status" value="1"/>
</dbReference>
<feature type="transmembrane region" description="Helical" evidence="1">
    <location>
        <begin position="49"/>
        <end position="68"/>
    </location>
</feature>
<evidence type="ECO:0000313" key="3">
    <source>
        <dbReference type="Proteomes" id="UP000194606"/>
    </source>
</evidence>
<organism evidence="2 3">
    <name type="scientific">Lactococcus petauri</name>
    <dbReference type="NCBI Taxonomy" id="1940789"/>
    <lineage>
        <taxon>Bacteria</taxon>
        <taxon>Bacillati</taxon>
        <taxon>Bacillota</taxon>
        <taxon>Bacilli</taxon>
        <taxon>Lactobacillales</taxon>
        <taxon>Streptococcaceae</taxon>
        <taxon>Lactococcus</taxon>
    </lineage>
</organism>
<dbReference type="RefSeq" id="WP_040087847.1">
    <property type="nucleotide sequence ID" value="NZ_JASEMT010000011.1"/>
</dbReference>
<keyword evidence="1" id="KW-1133">Transmembrane helix</keyword>
<name>A0A252CAN0_9LACT</name>
<keyword evidence="1" id="KW-0812">Transmembrane</keyword>
<comment type="caution">
    <text evidence="2">The sequence shown here is derived from an EMBL/GenBank/DDBJ whole genome shotgun (WGS) entry which is preliminary data.</text>
</comment>
<keyword evidence="1" id="KW-0472">Membrane</keyword>
<dbReference type="EMBL" id="MUIZ01000009">
    <property type="protein sequence ID" value="OUK02880.1"/>
    <property type="molecule type" value="Genomic_DNA"/>
</dbReference>
<evidence type="ECO:0000313" key="2">
    <source>
        <dbReference type="EMBL" id="OUK02880.1"/>
    </source>
</evidence>
<sequence length="117" mass="13334">MEIKVYKDVSKRPKTLGVLTGSQWLLVVALLIGIGADIANSILGFLPDALLKPFILVVVALGAGHALFRPHGLPFTTWVKLQLKYTTTVQTRLYKQEKTKEYHKNDFKKDKKIKEWR</sequence>
<dbReference type="InterPro" id="IPR024414">
    <property type="entry name" value="Uncharacterised_PrgI"/>
</dbReference>
<accession>A0A252CAN0</accession>
<evidence type="ECO:0000256" key="1">
    <source>
        <dbReference type="SAM" id="Phobius"/>
    </source>
</evidence>
<gene>
    <name evidence="2" type="ORF">BZZ03_10630</name>
</gene>
<proteinExistence type="predicted"/>
<protein>
    <submittedName>
        <fullName evidence="2">PrgI family protein</fullName>
    </submittedName>
</protein>
<feature type="transmembrane region" description="Helical" evidence="1">
    <location>
        <begin position="21"/>
        <end position="43"/>
    </location>
</feature>
<dbReference type="Proteomes" id="UP000194606">
    <property type="component" value="Unassembled WGS sequence"/>
</dbReference>